<evidence type="ECO:0000256" key="2">
    <source>
        <dbReference type="SAM" id="SignalP"/>
    </source>
</evidence>
<feature type="region of interest" description="Disordered" evidence="1">
    <location>
        <begin position="64"/>
        <end position="186"/>
    </location>
</feature>
<dbReference type="EMBL" id="GBRH01259194">
    <property type="protein sequence ID" value="JAD38701.1"/>
    <property type="molecule type" value="Transcribed_RNA"/>
</dbReference>
<evidence type="ECO:0000313" key="3">
    <source>
        <dbReference type="EMBL" id="JAD38701.1"/>
    </source>
</evidence>
<sequence length="186" mass="19188">MGCSASRAARPLGVLVASMSLMPWPLSTAPSLTPPSTKGCSASSCCSSQAAARRVDAAHAVAAVHRPKPDAHPPPWSEQQLDLQGRSAGCARPPLCPGRLPSSRRCGSCHGCRPPPQARRRPPPWGEQQLDLQGRSRGVHPPSPPPRTPSVVAMPLEAWPPPGSSSILATTATGSTPKATGSSPPS</sequence>
<name>A0A0A8ZIR9_ARUDO</name>
<feature type="compositionally biased region" description="Polar residues" evidence="1">
    <location>
        <begin position="164"/>
        <end position="186"/>
    </location>
</feature>
<organism evidence="3">
    <name type="scientific">Arundo donax</name>
    <name type="common">Giant reed</name>
    <name type="synonym">Donax arundinaceus</name>
    <dbReference type="NCBI Taxonomy" id="35708"/>
    <lineage>
        <taxon>Eukaryota</taxon>
        <taxon>Viridiplantae</taxon>
        <taxon>Streptophyta</taxon>
        <taxon>Embryophyta</taxon>
        <taxon>Tracheophyta</taxon>
        <taxon>Spermatophyta</taxon>
        <taxon>Magnoliopsida</taxon>
        <taxon>Liliopsida</taxon>
        <taxon>Poales</taxon>
        <taxon>Poaceae</taxon>
        <taxon>PACMAD clade</taxon>
        <taxon>Arundinoideae</taxon>
        <taxon>Arundineae</taxon>
        <taxon>Arundo</taxon>
    </lineage>
</organism>
<reference evidence="3" key="2">
    <citation type="journal article" date="2015" name="Data Brief">
        <title>Shoot transcriptome of the giant reed, Arundo donax.</title>
        <authorList>
            <person name="Barrero R.A."/>
            <person name="Guerrero F.D."/>
            <person name="Moolhuijzen P."/>
            <person name="Goolsby J.A."/>
            <person name="Tidwell J."/>
            <person name="Bellgard S.E."/>
            <person name="Bellgard M.I."/>
        </authorList>
    </citation>
    <scope>NUCLEOTIDE SEQUENCE</scope>
    <source>
        <tissue evidence="3">Shoot tissue taken approximately 20 cm above the soil surface</tissue>
    </source>
</reference>
<feature type="chain" id="PRO_5002059987" evidence="2">
    <location>
        <begin position="30"/>
        <end position="186"/>
    </location>
</feature>
<accession>A0A0A8ZIR9</accession>
<proteinExistence type="predicted"/>
<keyword evidence="2" id="KW-0732">Signal</keyword>
<feature type="signal peptide" evidence="2">
    <location>
        <begin position="1"/>
        <end position="29"/>
    </location>
</feature>
<evidence type="ECO:0000256" key="1">
    <source>
        <dbReference type="SAM" id="MobiDB-lite"/>
    </source>
</evidence>
<dbReference type="AlphaFoldDB" id="A0A0A8ZIR9"/>
<protein>
    <submittedName>
        <fullName evidence="3">Uncharacterized protein</fullName>
    </submittedName>
</protein>
<reference evidence="3" key="1">
    <citation type="submission" date="2014-09" db="EMBL/GenBank/DDBJ databases">
        <authorList>
            <person name="Magalhaes I.L.F."/>
            <person name="Oliveira U."/>
            <person name="Santos F.R."/>
            <person name="Vidigal T.H.D.A."/>
            <person name="Brescovit A.D."/>
            <person name="Santos A.J."/>
        </authorList>
    </citation>
    <scope>NUCLEOTIDE SEQUENCE</scope>
    <source>
        <tissue evidence="3">Shoot tissue taken approximately 20 cm above the soil surface</tissue>
    </source>
</reference>